<keyword evidence="1" id="KW-0805">Transcription regulation</keyword>
<feature type="DNA-binding region" description="H-T-H motif" evidence="4">
    <location>
        <begin position="33"/>
        <end position="52"/>
    </location>
</feature>
<evidence type="ECO:0000256" key="3">
    <source>
        <dbReference type="ARBA" id="ARBA00023163"/>
    </source>
</evidence>
<organism evidence="6 7">
    <name type="scientific">Sporobacter termitidis DSM 10068</name>
    <dbReference type="NCBI Taxonomy" id="1123282"/>
    <lineage>
        <taxon>Bacteria</taxon>
        <taxon>Bacillati</taxon>
        <taxon>Bacillota</taxon>
        <taxon>Clostridia</taxon>
        <taxon>Eubacteriales</taxon>
        <taxon>Oscillospiraceae</taxon>
        <taxon>Sporobacter</taxon>
    </lineage>
</organism>
<dbReference type="GO" id="GO:0003700">
    <property type="term" value="F:DNA-binding transcription factor activity"/>
    <property type="evidence" value="ECO:0007669"/>
    <property type="project" value="TreeGrafter"/>
</dbReference>
<sequence length="206" mass="23440">MAADKNYHHGDLKGELIREGLKILDTEGYDGLSLRKVAKACNVSQTAPYRHFKSKDELIGAITLQAMQLFNASLRAAVSMYPGDARRQLKEMGVAYVRFFRENPDYLRLLFFSNIREKLDKAVLEEWDRQFNGEYGDEHPYKTFYEAVARYKKDCTEEAMTQDELVLLCWGLVHGLSALLTSGELDGGDKSLALIESMIRGRNFLG</sequence>
<evidence type="ECO:0000313" key="6">
    <source>
        <dbReference type="EMBL" id="SHH94643.1"/>
    </source>
</evidence>
<proteinExistence type="predicted"/>
<dbReference type="SUPFAM" id="SSF46689">
    <property type="entry name" value="Homeodomain-like"/>
    <property type="match status" value="1"/>
</dbReference>
<dbReference type="AlphaFoldDB" id="A0A1M5X608"/>
<feature type="domain" description="HTH tetR-type" evidence="5">
    <location>
        <begin position="10"/>
        <end position="70"/>
    </location>
</feature>
<dbReference type="PRINTS" id="PR00455">
    <property type="entry name" value="HTHTETR"/>
</dbReference>
<dbReference type="InterPro" id="IPR009057">
    <property type="entry name" value="Homeodomain-like_sf"/>
</dbReference>
<dbReference type="RefSeq" id="WP_073077477.1">
    <property type="nucleotide sequence ID" value="NZ_FQXV01000004.1"/>
</dbReference>
<dbReference type="InterPro" id="IPR025996">
    <property type="entry name" value="MT1864/Rv1816-like_C"/>
</dbReference>
<dbReference type="PROSITE" id="PS50977">
    <property type="entry name" value="HTH_TETR_2"/>
    <property type="match status" value="1"/>
</dbReference>
<keyword evidence="7" id="KW-1185">Reference proteome</keyword>
<keyword evidence="3" id="KW-0804">Transcription</keyword>
<dbReference type="Pfam" id="PF00440">
    <property type="entry name" value="TetR_N"/>
    <property type="match status" value="1"/>
</dbReference>
<dbReference type="PANTHER" id="PTHR30055:SF220">
    <property type="entry name" value="TETR-FAMILY REGULATORY PROTEIN"/>
    <property type="match status" value="1"/>
</dbReference>
<dbReference type="InterPro" id="IPR036271">
    <property type="entry name" value="Tet_transcr_reg_TetR-rel_C_sf"/>
</dbReference>
<gene>
    <name evidence="6" type="ORF">SAMN02745823_01593</name>
</gene>
<dbReference type="EMBL" id="FQXV01000004">
    <property type="protein sequence ID" value="SHH94643.1"/>
    <property type="molecule type" value="Genomic_DNA"/>
</dbReference>
<dbReference type="STRING" id="1123282.SAMN02745823_01593"/>
<reference evidence="6 7" key="1">
    <citation type="submission" date="2016-11" db="EMBL/GenBank/DDBJ databases">
        <authorList>
            <person name="Jaros S."/>
            <person name="Januszkiewicz K."/>
            <person name="Wedrychowicz H."/>
        </authorList>
    </citation>
    <scope>NUCLEOTIDE SEQUENCE [LARGE SCALE GENOMIC DNA]</scope>
    <source>
        <strain evidence="6 7">DSM 10068</strain>
    </source>
</reference>
<dbReference type="OrthoDB" id="9179041at2"/>
<evidence type="ECO:0000256" key="4">
    <source>
        <dbReference type="PROSITE-ProRule" id="PRU00335"/>
    </source>
</evidence>
<evidence type="ECO:0000256" key="2">
    <source>
        <dbReference type="ARBA" id="ARBA00023125"/>
    </source>
</evidence>
<dbReference type="Gene3D" id="1.10.357.10">
    <property type="entry name" value="Tetracycline Repressor, domain 2"/>
    <property type="match status" value="1"/>
</dbReference>
<protein>
    <submittedName>
        <fullName evidence="6">Transcriptional regulator, TetR family</fullName>
    </submittedName>
</protein>
<dbReference type="InterPro" id="IPR050109">
    <property type="entry name" value="HTH-type_TetR-like_transc_reg"/>
</dbReference>
<dbReference type="InterPro" id="IPR001647">
    <property type="entry name" value="HTH_TetR"/>
</dbReference>
<dbReference type="PANTHER" id="PTHR30055">
    <property type="entry name" value="HTH-TYPE TRANSCRIPTIONAL REGULATOR RUTR"/>
    <property type="match status" value="1"/>
</dbReference>
<accession>A0A1M5X608</accession>
<name>A0A1M5X608_9FIRM</name>
<dbReference type="GO" id="GO:0000976">
    <property type="term" value="F:transcription cis-regulatory region binding"/>
    <property type="evidence" value="ECO:0007669"/>
    <property type="project" value="TreeGrafter"/>
</dbReference>
<keyword evidence="2 4" id="KW-0238">DNA-binding</keyword>
<dbReference type="Pfam" id="PF13305">
    <property type="entry name" value="TetR_C_33"/>
    <property type="match status" value="1"/>
</dbReference>
<evidence type="ECO:0000313" key="7">
    <source>
        <dbReference type="Proteomes" id="UP000183995"/>
    </source>
</evidence>
<evidence type="ECO:0000259" key="5">
    <source>
        <dbReference type="PROSITE" id="PS50977"/>
    </source>
</evidence>
<evidence type="ECO:0000256" key="1">
    <source>
        <dbReference type="ARBA" id="ARBA00023015"/>
    </source>
</evidence>
<dbReference type="Proteomes" id="UP000183995">
    <property type="component" value="Unassembled WGS sequence"/>
</dbReference>
<dbReference type="SUPFAM" id="SSF48498">
    <property type="entry name" value="Tetracyclin repressor-like, C-terminal domain"/>
    <property type="match status" value="1"/>
</dbReference>